<proteinExistence type="predicted"/>
<evidence type="ECO:0000313" key="8">
    <source>
        <dbReference type="Proteomes" id="UP000622687"/>
    </source>
</evidence>
<keyword evidence="2" id="KW-0789">Thiol protease inhibitor</keyword>
<gene>
    <name evidence="7" type="ORF">I6U51_24370</name>
</gene>
<dbReference type="Proteomes" id="UP000622687">
    <property type="component" value="Unassembled WGS sequence"/>
</dbReference>
<dbReference type="Gene3D" id="2.60.40.1220">
    <property type="match status" value="1"/>
</dbReference>
<evidence type="ECO:0000256" key="4">
    <source>
        <dbReference type="SAM" id="SignalP"/>
    </source>
</evidence>
<feature type="domain" description="SbsA Ig-like" evidence="6">
    <location>
        <begin position="50"/>
        <end position="117"/>
    </location>
</feature>
<evidence type="ECO:0000259" key="6">
    <source>
        <dbReference type="Pfam" id="PF13205"/>
    </source>
</evidence>
<name>A0A934I3W5_9CLOT</name>
<evidence type="ECO:0000256" key="1">
    <source>
        <dbReference type="ARBA" id="ARBA00022690"/>
    </source>
</evidence>
<feature type="signal peptide" evidence="4">
    <location>
        <begin position="1"/>
        <end position="28"/>
    </location>
</feature>
<dbReference type="InterPro" id="IPR018990">
    <property type="entry name" value="Prot_inh_I42_chagasin"/>
</dbReference>
<evidence type="ECO:0000259" key="5">
    <source>
        <dbReference type="Pfam" id="PF09394"/>
    </source>
</evidence>
<evidence type="ECO:0000256" key="3">
    <source>
        <dbReference type="ARBA" id="ARBA00022729"/>
    </source>
</evidence>
<organism evidence="7 8">
    <name type="scientific">Clostridium aciditolerans</name>
    <dbReference type="NCBI Taxonomy" id="339861"/>
    <lineage>
        <taxon>Bacteria</taxon>
        <taxon>Bacillati</taxon>
        <taxon>Bacillota</taxon>
        <taxon>Clostridia</taxon>
        <taxon>Eubacteriales</taxon>
        <taxon>Clostridiaceae</taxon>
        <taxon>Clostridium</taxon>
    </lineage>
</organism>
<evidence type="ECO:0000313" key="7">
    <source>
        <dbReference type="EMBL" id="MBI6875798.1"/>
    </source>
</evidence>
<dbReference type="EMBL" id="JAEEGB010000061">
    <property type="protein sequence ID" value="MBI6875798.1"/>
    <property type="molecule type" value="Genomic_DNA"/>
</dbReference>
<evidence type="ECO:0000256" key="2">
    <source>
        <dbReference type="ARBA" id="ARBA00022704"/>
    </source>
</evidence>
<dbReference type="Pfam" id="PF09394">
    <property type="entry name" value="Inhibitor_I42"/>
    <property type="match status" value="1"/>
</dbReference>
<comment type="caution">
    <text evidence="7">The sequence shown here is derived from an EMBL/GenBank/DDBJ whole genome shotgun (WGS) entry which is preliminary data.</text>
</comment>
<accession>A0A934I3W5</accession>
<dbReference type="RefSeq" id="WP_211145133.1">
    <property type="nucleotide sequence ID" value="NZ_JAEEGB010000061.1"/>
</dbReference>
<feature type="domain" description="Proteinase inhibitor I42 chagasin" evidence="5">
    <location>
        <begin position="154"/>
        <end position="244"/>
    </location>
</feature>
<feature type="chain" id="PRO_5036838091" evidence="4">
    <location>
        <begin position="29"/>
        <end position="247"/>
    </location>
</feature>
<protein>
    <submittedName>
        <fullName evidence="7">Protease inhibitor I42 family protein</fullName>
    </submittedName>
</protein>
<dbReference type="Pfam" id="PF13205">
    <property type="entry name" value="Big_5"/>
    <property type="match status" value="1"/>
</dbReference>
<keyword evidence="3 4" id="KW-0732">Signal</keyword>
<dbReference type="InterPro" id="IPR014755">
    <property type="entry name" value="Cu-Rt/internalin_Ig-like"/>
</dbReference>
<reference evidence="7" key="1">
    <citation type="submission" date="2020-12" db="EMBL/GenBank/DDBJ databases">
        <title>Clostridium thailandense sp. nov., a novel acetogenic bacterium isolated from peat land soil in Thailand.</title>
        <authorList>
            <person name="Chaikitkaew S."/>
            <person name="Birkeland N.K."/>
        </authorList>
    </citation>
    <scope>NUCLEOTIDE SEQUENCE</scope>
    <source>
        <strain evidence="7">DSM 17425</strain>
    </source>
</reference>
<dbReference type="GO" id="GO:0004869">
    <property type="term" value="F:cysteine-type endopeptidase inhibitor activity"/>
    <property type="evidence" value="ECO:0007669"/>
    <property type="project" value="UniProtKB-KW"/>
</dbReference>
<dbReference type="InterPro" id="IPR036331">
    <property type="entry name" value="Chagasin-like_sf"/>
</dbReference>
<keyword evidence="8" id="KW-1185">Reference proteome</keyword>
<dbReference type="Gene3D" id="2.60.40.2020">
    <property type="match status" value="1"/>
</dbReference>
<sequence length="247" mass="28342">MNKLKKQLFTIATFVLIMILSLPTVAFSDDLGFDPWNESIDYWDSLPIKENVSQNKTWTIKFKNPINQSKVNDSSIFVLDERNDKVATTLTLSDDHKQVKITPTNGYKPNYPYMLYILDRVEYSGIRKGFCMPFTIDSDALKIDGSFNNQNIILKKGEILQLTLPNEGSDGGYSWTPIKLDKSLIKNTENISIVDSFYPKLVPGVTLRNRWLFEAIETGKTSLKLEYKQPWESNSTIHTFNLNINIQ</sequence>
<dbReference type="AlphaFoldDB" id="A0A934I3W5"/>
<dbReference type="InterPro" id="IPR032812">
    <property type="entry name" value="SbsA_Ig"/>
</dbReference>
<dbReference type="SUPFAM" id="SSF141066">
    <property type="entry name" value="ICP-like"/>
    <property type="match status" value="1"/>
</dbReference>
<keyword evidence="1" id="KW-0646">Protease inhibitor</keyword>